<dbReference type="GO" id="GO:0005524">
    <property type="term" value="F:ATP binding"/>
    <property type="evidence" value="ECO:0007669"/>
    <property type="project" value="UniProtKB-UniRule"/>
</dbReference>
<evidence type="ECO:0000256" key="7">
    <source>
        <dbReference type="PROSITE-ProRule" id="PRU10141"/>
    </source>
</evidence>
<evidence type="ECO:0000313" key="12">
    <source>
        <dbReference type="Proteomes" id="UP000694568"/>
    </source>
</evidence>
<evidence type="ECO:0000259" key="9">
    <source>
        <dbReference type="PROSITE" id="PS50011"/>
    </source>
</evidence>
<evidence type="ECO:0000256" key="6">
    <source>
        <dbReference type="ARBA" id="ARBA00022840"/>
    </source>
</evidence>
<feature type="region of interest" description="Disordered" evidence="8">
    <location>
        <begin position="573"/>
        <end position="616"/>
    </location>
</feature>
<keyword evidence="6 7" id="KW-0067">ATP-binding</keyword>
<dbReference type="Proteomes" id="UP000694568">
    <property type="component" value="Unplaced"/>
</dbReference>
<keyword evidence="4 7" id="KW-0547">Nucleotide-binding</keyword>
<protein>
    <recommendedName>
        <fullName evidence="1">non-specific serine/threonine protein kinase</fullName>
        <ecNumber evidence="1">2.7.11.1</ecNumber>
    </recommendedName>
</protein>
<proteinExistence type="predicted"/>
<evidence type="ECO:0000256" key="4">
    <source>
        <dbReference type="ARBA" id="ARBA00022741"/>
    </source>
</evidence>
<dbReference type="GeneTree" id="ENSGT00390000004215"/>
<feature type="compositionally biased region" description="Polar residues" evidence="8">
    <location>
        <begin position="599"/>
        <end position="616"/>
    </location>
</feature>
<evidence type="ECO:0000256" key="8">
    <source>
        <dbReference type="SAM" id="MobiDB-lite"/>
    </source>
</evidence>
<name>A0A8C9Y4Q1_SANLU</name>
<dbReference type="AlphaFoldDB" id="A0A8C9Y4Q1"/>
<dbReference type="PANTHER" id="PTHR24054:SF34">
    <property type="entry name" value="CASEIN KINASE II SUBUNIT ALPHA"/>
    <property type="match status" value="1"/>
</dbReference>
<dbReference type="Ensembl" id="ENSSLUT00000019996.1">
    <property type="protein sequence ID" value="ENSSLUP00000019375.1"/>
    <property type="gene ID" value="ENSSLUG00000008968.1"/>
</dbReference>
<feature type="domain" description="Protein kinase" evidence="9">
    <location>
        <begin position="41"/>
        <end position="312"/>
    </location>
</feature>
<evidence type="ECO:0000256" key="1">
    <source>
        <dbReference type="ARBA" id="ARBA00012513"/>
    </source>
</evidence>
<keyword evidence="5" id="KW-0418">Kinase</keyword>
<keyword evidence="12" id="KW-1185">Reference proteome</keyword>
<feature type="binding site" evidence="7">
    <location>
        <position position="70"/>
    </location>
    <ligand>
        <name>ATP</name>
        <dbReference type="ChEBI" id="CHEBI:30616"/>
    </ligand>
</feature>
<dbReference type="Gene3D" id="3.30.200.20">
    <property type="entry name" value="Phosphorylase Kinase, domain 1"/>
    <property type="match status" value="2"/>
</dbReference>
<accession>A0A8C9Y4Q1</accession>
<dbReference type="PROSITE" id="PS50878">
    <property type="entry name" value="RT_POL"/>
    <property type="match status" value="1"/>
</dbReference>
<dbReference type="GO" id="GO:0005956">
    <property type="term" value="C:protein kinase CK2 complex"/>
    <property type="evidence" value="ECO:0007669"/>
    <property type="project" value="TreeGrafter"/>
</dbReference>
<reference evidence="11" key="1">
    <citation type="submission" date="2025-08" db="UniProtKB">
        <authorList>
            <consortium name="Ensembl"/>
        </authorList>
    </citation>
    <scope>IDENTIFICATION</scope>
</reference>
<dbReference type="EC" id="2.7.11.1" evidence="1"/>
<evidence type="ECO:0000259" key="10">
    <source>
        <dbReference type="PROSITE" id="PS50878"/>
    </source>
</evidence>
<dbReference type="GO" id="GO:0004674">
    <property type="term" value="F:protein serine/threonine kinase activity"/>
    <property type="evidence" value="ECO:0007669"/>
    <property type="project" value="UniProtKB-KW"/>
</dbReference>
<dbReference type="GO" id="GO:0005634">
    <property type="term" value="C:nucleus"/>
    <property type="evidence" value="ECO:0007669"/>
    <property type="project" value="TreeGrafter"/>
</dbReference>
<dbReference type="PROSITE" id="PS00108">
    <property type="entry name" value="PROTEIN_KINASE_ST"/>
    <property type="match status" value="1"/>
</dbReference>
<dbReference type="SMART" id="SM00220">
    <property type="entry name" value="S_TKc"/>
    <property type="match status" value="1"/>
</dbReference>
<dbReference type="SUPFAM" id="SSF56112">
    <property type="entry name" value="Protein kinase-like (PK-like)"/>
    <property type="match status" value="1"/>
</dbReference>
<reference evidence="11" key="2">
    <citation type="submission" date="2025-09" db="UniProtKB">
        <authorList>
            <consortium name="Ensembl"/>
        </authorList>
    </citation>
    <scope>IDENTIFICATION</scope>
</reference>
<dbReference type="InterPro" id="IPR000719">
    <property type="entry name" value="Prot_kinase_dom"/>
</dbReference>
<dbReference type="Gene3D" id="1.10.510.10">
    <property type="entry name" value="Transferase(Phosphotransferase) domain 1"/>
    <property type="match status" value="1"/>
</dbReference>
<evidence type="ECO:0000256" key="5">
    <source>
        <dbReference type="ARBA" id="ARBA00022777"/>
    </source>
</evidence>
<dbReference type="InterPro" id="IPR000477">
    <property type="entry name" value="RT_dom"/>
</dbReference>
<keyword evidence="2" id="KW-0723">Serine/threonine-protein kinase</keyword>
<dbReference type="GO" id="GO:0005829">
    <property type="term" value="C:cytosol"/>
    <property type="evidence" value="ECO:0007669"/>
    <property type="project" value="TreeGrafter"/>
</dbReference>
<dbReference type="CDD" id="cd14132">
    <property type="entry name" value="STKc_CK2_alpha"/>
    <property type="match status" value="1"/>
</dbReference>
<evidence type="ECO:0000256" key="2">
    <source>
        <dbReference type="ARBA" id="ARBA00022527"/>
    </source>
</evidence>
<organism evidence="11 12">
    <name type="scientific">Sander lucioperca</name>
    <name type="common">Pike-perch</name>
    <name type="synonym">Perca lucioperca</name>
    <dbReference type="NCBI Taxonomy" id="283035"/>
    <lineage>
        <taxon>Eukaryota</taxon>
        <taxon>Metazoa</taxon>
        <taxon>Chordata</taxon>
        <taxon>Craniata</taxon>
        <taxon>Vertebrata</taxon>
        <taxon>Euteleostomi</taxon>
        <taxon>Actinopterygii</taxon>
        <taxon>Neopterygii</taxon>
        <taxon>Teleostei</taxon>
        <taxon>Neoteleostei</taxon>
        <taxon>Acanthomorphata</taxon>
        <taxon>Eupercaria</taxon>
        <taxon>Perciformes</taxon>
        <taxon>Percoidei</taxon>
        <taxon>Percidae</taxon>
        <taxon>Luciopercinae</taxon>
        <taxon>Sander</taxon>
    </lineage>
</organism>
<dbReference type="PANTHER" id="PTHR24054">
    <property type="entry name" value="CASEIN KINASE II SUBUNIT ALPHA"/>
    <property type="match status" value="1"/>
</dbReference>
<feature type="domain" description="Reverse transcriptase" evidence="10">
    <location>
        <begin position="68"/>
        <end position="430"/>
    </location>
</feature>
<dbReference type="InterPro" id="IPR008271">
    <property type="entry name" value="Ser/Thr_kinase_AS"/>
</dbReference>
<dbReference type="FunFam" id="3.30.200.20:FF:000088">
    <property type="entry name" value="Casein kinase II subunit alpha"/>
    <property type="match status" value="1"/>
</dbReference>
<gene>
    <name evidence="11" type="primary">csnk2a2a</name>
</gene>
<dbReference type="GO" id="GO:1905818">
    <property type="term" value="P:regulation of chromosome separation"/>
    <property type="evidence" value="ECO:0007669"/>
    <property type="project" value="TreeGrafter"/>
</dbReference>
<dbReference type="FunFam" id="1.10.510.10:FF:000059">
    <property type="entry name" value="Casein kinase II subunit alpha"/>
    <property type="match status" value="1"/>
</dbReference>
<evidence type="ECO:0000313" key="11">
    <source>
        <dbReference type="Ensembl" id="ENSSLUP00000019375.1"/>
    </source>
</evidence>
<dbReference type="Pfam" id="PF00069">
    <property type="entry name" value="Pkinase"/>
    <property type="match status" value="1"/>
</dbReference>
<dbReference type="InterPro" id="IPR017441">
    <property type="entry name" value="Protein_kinase_ATP_BS"/>
</dbReference>
<evidence type="ECO:0000256" key="3">
    <source>
        <dbReference type="ARBA" id="ARBA00022679"/>
    </source>
</evidence>
<dbReference type="PROSITE" id="PS00107">
    <property type="entry name" value="PROTEIN_KINASE_ATP"/>
    <property type="match status" value="1"/>
</dbReference>
<dbReference type="InterPro" id="IPR045216">
    <property type="entry name" value="CK2_alpha"/>
</dbReference>
<keyword evidence="3" id="KW-0808">Transferase</keyword>
<dbReference type="PROSITE" id="PS50011">
    <property type="entry name" value="PROTEIN_KINASE_DOM"/>
    <property type="match status" value="1"/>
</dbReference>
<dbReference type="InterPro" id="IPR011009">
    <property type="entry name" value="Kinase-like_dom_sf"/>
</dbReference>
<sequence>MPGSTPASSKARVYTDVNTQKNREYWDYDAHVPNWSNQDNYQLVRKLGRGKYSEVFEAINVTNNEKVVVKILKPVKKKKIKREIKILENLRGGTNIIRLVDTVKDPVSRTPALVFECINNTDFKELYQKLTDYDIRYYMYELLKALDYCHSMGIMHRDVKPHNVMIDHQMRKLRLIDWGLAEFYHPAQEYNVRVASRYFKGPELLVDYQMYDYSLDMWSLGCMLASMIFLKEPFFHGQDNYDQLHIARTTSLSSIIILLDLSAAFDTVNHQIFISTLRNLGVSGSALSLLTSYLTDRTYRVTWRGSSSEPCPLKTGVPQGSVLGPLLFSLYTNSLESVIQSHGLSYHSYADDTQLILSFPESETQVAARISACLTDISSWMSTHHLKLNLDKTELLFLPGKGSPTQDLTITIDNSIVVPTKTARNLGVTLDDQLSFTANIAATTRSCRYMLHNIRRIRPLLTQKAAQVLVQALVISRLDYCNSLLIGLPACAIRPLQLIQNAAARLVFNLPKFSHTTPLLHSLHWLPIAARIRFRTLVLTYRATNGSAPAYIQDMVKPYTPTRPLRSASAKLLAAPSQRGRTNHSTKSRLFTVLAPKESSPSISGWPTAYTSSAEG</sequence>